<evidence type="ECO:0000256" key="1">
    <source>
        <dbReference type="ARBA" id="ARBA00004042"/>
    </source>
</evidence>
<dbReference type="InterPro" id="IPR042262">
    <property type="entry name" value="CN_hydtase_beta_C"/>
</dbReference>
<dbReference type="Gene3D" id="1.10.472.20">
    <property type="entry name" value="Nitrile hydratase, beta subunit"/>
    <property type="match status" value="1"/>
</dbReference>
<proteinExistence type="inferred from homology"/>
<dbReference type="InterPro" id="IPR008990">
    <property type="entry name" value="Elect_transpt_acc-like_dom_sf"/>
</dbReference>
<dbReference type="InterPro" id="IPR049054">
    <property type="entry name" value="CN_hydtase_beta-like_N"/>
</dbReference>
<dbReference type="NCBIfam" id="TIGR03888">
    <property type="entry name" value="nitrile_beta"/>
    <property type="match status" value="1"/>
</dbReference>
<evidence type="ECO:0000256" key="5">
    <source>
        <dbReference type="ARBA" id="ARBA00044877"/>
    </source>
</evidence>
<accession>A0ABP8W158</accession>
<protein>
    <recommendedName>
        <fullName evidence="3">nitrile hydratase</fullName>
        <ecNumber evidence="3">4.2.1.84</ecNumber>
    </recommendedName>
</protein>
<dbReference type="Gene3D" id="2.30.30.50">
    <property type="match status" value="1"/>
</dbReference>
<feature type="region of interest" description="Disordered" evidence="6">
    <location>
        <begin position="1"/>
        <end position="24"/>
    </location>
</feature>
<reference evidence="10" key="1">
    <citation type="journal article" date="2019" name="Int. J. Syst. Evol. Microbiol.">
        <title>The Global Catalogue of Microorganisms (GCM) 10K type strain sequencing project: providing services to taxonomists for standard genome sequencing and annotation.</title>
        <authorList>
            <consortium name="The Broad Institute Genomics Platform"/>
            <consortium name="The Broad Institute Genome Sequencing Center for Infectious Disease"/>
            <person name="Wu L."/>
            <person name="Ma J."/>
        </authorList>
    </citation>
    <scope>NUCLEOTIDE SEQUENCE [LARGE SCALE GENOMIC DNA]</scope>
    <source>
        <strain evidence="10">JCM 18055</strain>
    </source>
</reference>
<name>A0ABP8W158_9PSEU</name>
<dbReference type="EMBL" id="BAABIC010000002">
    <property type="protein sequence ID" value="GAA4678431.1"/>
    <property type="molecule type" value="Genomic_DNA"/>
</dbReference>
<dbReference type="Proteomes" id="UP001500325">
    <property type="component" value="Unassembled WGS sequence"/>
</dbReference>
<evidence type="ECO:0000259" key="7">
    <source>
        <dbReference type="Pfam" id="PF02211"/>
    </source>
</evidence>
<keyword evidence="4" id="KW-0456">Lyase</keyword>
<comment type="catalytic activity">
    <reaction evidence="5">
        <text>an aliphatic primary amide = an aliphatic nitrile + H2O</text>
        <dbReference type="Rhea" id="RHEA:12673"/>
        <dbReference type="ChEBI" id="CHEBI:15377"/>
        <dbReference type="ChEBI" id="CHEBI:65285"/>
        <dbReference type="ChEBI" id="CHEBI:80291"/>
        <dbReference type="EC" id="4.2.1.84"/>
    </reaction>
</comment>
<evidence type="ECO:0000256" key="6">
    <source>
        <dbReference type="SAM" id="MobiDB-lite"/>
    </source>
</evidence>
<feature type="domain" description="Nitrile hydratase beta subunit" evidence="7">
    <location>
        <begin position="128"/>
        <end position="216"/>
    </location>
</feature>
<evidence type="ECO:0000256" key="4">
    <source>
        <dbReference type="ARBA" id="ARBA00023239"/>
    </source>
</evidence>
<organism evidence="9 10">
    <name type="scientific">Pseudonocardia yuanmonensis</name>
    <dbReference type="NCBI Taxonomy" id="1095914"/>
    <lineage>
        <taxon>Bacteria</taxon>
        <taxon>Bacillati</taxon>
        <taxon>Actinomycetota</taxon>
        <taxon>Actinomycetes</taxon>
        <taxon>Pseudonocardiales</taxon>
        <taxon>Pseudonocardiaceae</taxon>
        <taxon>Pseudonocardia</taxon>
    </lineage>
</organism>
<dbReference type="SUPFAM" id="SSF50090">
    <property type="entry name" value="Electron transport accessory proteins"/>
    <property type="match status" value="1"/>
</dbReference>
<dbReference type="Pfam" id="PF21006">
    <property type="entry name" value="NHase_beta_N"/>
    <property type="match status" value="1"/>
</dbReference>
<keyword evidence="10" id="KW-1185">Reference proteome</keyword>
<dbReference type="Pfam" id="PF02211">
    <property type="entry name" value="NHase_beta_C"/>
    <property type="match status" value="1"/>
</dbReference>
<evidence type="ECO:0000313" key="9">
    <source>
        <dbReference type="EMBL" id="GAA4678431.1"/>
    </source>
</evidence>
<comment type="function">
    <text evidence="1">NHase catalyzes the hydration of various nitrile compounds to the corresponding amides.</text>
</comment>
<comment type="similarity">
    <text evidence="2">Belongs to the nitrile hydratase subunit beta family.</text>
</comment>
<comment type="caution">
    <text evidence="9">The sequence shown here is derived from an EMBL/GenBank/DDBJ whole genome shotgun (WGS) entry which is preliminary data.</text>
</comment>
<feature type="domain" description="Nitrile hydratase beta subunit-like N-terminal" evidence="8">
    <location>
        <begin position="1"/>
        <end position="103"/>
    </location>
</feature>
<dbReference type="RefSeq" id="WP_345378540.1">
    <property type="nucleotide sequence ID" value="NZ_BAABIC010000002.1"/>
</dbReference>
<dbReference type="InterPro" id="IPR003168">
    <property type="entry name" value="Nitrile_hydratase_bsu"/>
</dbReference>
<evidence type="ECO:0000259" key="8">
    <source>
        <dbReference type="Pfam" id="PF21006"/>
    </source>
</evidence>
<gene>
    <name evidence="9" type="primary">nthB_1</name>
    <name evidence="9" type="ORF">GCM10023215_09230</name>
</gene>
<dbReference type="InterPro" id="IPR024690">
    <property type="entry name" value="CN_hydtase_beta_dom_C"/>
</dbReference>
<dbReference type="EC" id="4.2.1.84" evidence="3"/>
<evidence type="ECO:0000256" key="3">
    <source>
        <dbReference type="ARBA" id="ARBA00013079"/>
    </source>
</evidence>
<sequence>MARVSDLGGTPGHGPVPVPDPAEPVFAQPWESRAFALTAFTMGRIAGRNLEAFRETLDRLTPAEYHDSGYYGRWLHAAEAMLVASAILAPGAVDARARRLAGGRVEEPLGPAAPAKPDYAPTAPGSLRTVEAAPAFAVGDRVRAREGARSPGYVHGRVGTVDRIQPAHVLPDTHAVFAGENPQHVYTVRFPAHELWGAGADDAAAVTVELFESYLERP</sequence>
<evidence type="ECO:0000313" key="10">
    <source>
        <dbReference type="Proteomes" id="UP001500325"/>
    </source>
</evidence>
<evidence type="ECO:0000256" key="2">
    <source>
        <dbReference type="ARBA" id="ARBA00009098"/>
    </source>
</evidence>